<keyword evidence="2" id="KW-0732">Signal</keyword>
<evidence type="ECO:0000256" key="1">
    <source>
        <dbReference type="SAM" id="Coils"/>
    </source>
</evidence>
<dbReference type="Proteomes" id="UP000319267">
    <property type="component" value="Unassembled WGS sequence"/>
</dbReference>
<keyword evidence="4" id="KW-1185">Reference proteome</keyword>
<keyword evidence="1" id="KW-0175">Coiled coil</keyword>
<sequence length="1527" mass="164855">MIMKNKLLPLLFVLGCYSAYSQVGIGKKEVTPSAQLEVFATDKGMLIPRVALTGLTDATTIKSGNINSLLVFNTATVLDVKPGYYYWYEDKWNRIVISGEVPDGTGNVTFNPTTNQFTYIDIAGNTQVIDIESIIKANEVVTTLVKDTANNGKYVYTSEDATVTTIDVVGDVITNASSIFNNPAVTTIIQQISELAEGNVTYNSTTNEFSYVDATGTTKVININDIVKLNETITTLTNNGAGSYTYKNEEGASSDINVVQDVIDNSSTIFSNTEVKKDITTLVESQQTVTTLVKDTANNGKYVYTSEDATETTIDVVGDVITNASSIFNNPAVTTIIQQISELAEGNVTYNSTTNEFSYVDATGTTKVININDIVKLNETVTTLTNNGAGSYTYKNEEGASSDINVVQDVIDNSSTIFANTDVVNEITKLVESKETVTTLVKDAANDGKYVYTSEDATVTTIDVVGDVINNASSIFNNPAVTTIIQQISELAEGNVTYNSTTNEFSYVDATGTTKVININDIVKLNETITTLTNNGAGSYTYKNEEGTSSDINVVQDVIDNSSTIFANTDVVNEITKLIENKETLTSLVYDATAKTLTYTDENNIPNVLQLVDLVGDAETKTTLVYDAVANTLTYNGESGIPTVISLVDLVGKAETITTLANNGAGSYTYKNEEGASSDINVVQDVIDNSSTIFANTNVVNEITKLIENKETLTSLVYDATAKTLTYTDENNIPNVLQLVDLVGDAETKTTLVYDAVANTLTYNGESGIPTVISLVDLVGKAETITTLANNGAGSYTYKNEEGASSDINVVQDVIDNSSTIFANTDVVNEITKLVESKETVTTLVKDAANDGKYVYTNEDAAETTIDVVGDVINNASSIFNNPAVTTIIQQISELAEGNVTYNSTTNEFSYVDATGTTKVININDIVKLNETITTLTNNGAGSYTYKNEEGASSDINVVQDVIDNSSTIFANTDVVNEITKLVESKETVTTLVKDAANDGKYVYTNEDAAETTIDVVGDVINNASSIFNNPAVTTIIQQISELAEGNVTYNSTTNEFSYVDATGTTKVININDIVKLNETVTTLTNNGAGSYTYKNEEGTSSDINVVQDVIDNSSAIFANTDVVNEITKLIENKETLTSLVYDATAKTLTYIDENNIANVLQLVDLVGNAETKTTLVYDAVANTLTYNGESGIPTVISLVDLVGKAETITSVTPVVTTGNTIATYTNETLGAPVAIKETVTALTDVVTQEQDQYGQLVDKHTLTYKDETGTDNPIDMSVLVKGTETLTSLTYDGATQSLVYQDENGVDSEFKLVDLVGDAQTLTKLEVNSDAGTLDYTDEDNKVNALNLADVVKEPWFSTDTNKGATSNTENVYTQGWVGIGFTTPSSAPSEKLRVNGAITTVNSYYADYVFEDYFKGFSEIKGDYKFKPLAEVDAFIKKNKHLPGITPINELVKTKEGYSFNVSELSIQLLEKTEELYLHIIEQDKELEVKNSEIQQLKAAAEQLKAESEAMNERLEKLEKLISTK</sequence>
<name>A0A521E111_9FLAO</name>
<organism evidence="3 4">
    <name type="scientific">Flavobacterium nitrogenifigens</name>
    <dbReference type="NCBI Taxonomy" id="1617283"/>
    <lineage>
        <taxon>Bacteria</taxon>
        <taxon>Pseudomonadati</taxon>
        <taxon>Bacteroidota</taxon>
        <taxon>Flavobacteriia</taxon>
        <taxon>Flavobacteriales</taxon>
        <taxon>Flavobacteriaceae</taxon>
        <taxon>Flavobacterium</taxon>
    </lineage>
</organism>
<gene>
    <name evidence="3" type="ORF">SAMN06265220_103746</name>
</gene>
<feature type="signal peptide" evidence="2">
    <location>
        <begin position="1"/>
        <end position="21"/>
    </location>
</feature>
<proteinExistence type="predicted"/>
<evidence type="ECO:0000256" key="2">
    <source>
        <dbReference type="SAM" id="SignalP"/>
    </source>
</evidence>
<feature type="coiled-coil region" evidence="1">
    <location>
        <begin position="1482"/>
        <end position="1523"/>
    </location>
</feature>
<accession>A0A521E111</accession>
<protein>
    <recommendedName>
        <fullName evidence="5">Peptidase S74 domain-containing protein</fullName>
    </recommendedName>
</protein>
<reference evidence="3 4" key="1">
    <citation type="submission" date="2017-05" db="EMBL/GenBank/DDBJ databases">
        <authorList>
            <person name="Varghese N."/>
            <person name="Submissions S."/>
        </authorList>
    </citation>
    <scope>NUCLEOTIDE SEQUENCE [LARGE SCALE GENOMIC DNA]</scope>
    <source>
        <strain evidence="3 4">DSM 29982</strain>
    </source>
</reference>
<dbReference type="EMBL" id="FXTQ01000003">
    <property type="protein sequence ID" value="SMO77525.1"/>
    <property type="molecule type" value="Genomic_DNA"/>
</dbReference>
<evidence type="ECO:0000313" key="3">
    <source>
        <dbReference type="EMBL" id="SMO77525.1"/>
    </source>
</evidence>
<evidence type="ECO:0008006" key="5">
    <source>
        <dbReference type="Google" id="ProtNLM"/>
    </source>
</evidence>
<feature type="chain" id="PRO_5022074672" description="Peptidase S74 domain-containing protein" evidence="2">
    <location>
        <begin position="22"/>
        <end position="1527"/>
    </location>
</feature>
<evidence type="ECO:0000313" key="4">
    <source>
        <dbReference type="Proteomes" id="UP000319267"/>
    </source>
</evidence>